<keyword evidence="1" id="KW-0226">DNA condensation</keyword>
<dbReference type="InterPro" id="IPR011989">
    <property type="entry name" value="ARM-like"/>
</dbReference>
<dbReference type="SUPFAM" id="SSF48371">
    <property type="entry name" value="ARM repeat"/>
    <property type="match status" value="1"/>
</dbReference>
<dbReference type="Gene3D" id="1.25.10.10">
    <property type="entry name" value="Leucine-rich Repeat Variant"/>
    <property type="match status" value="1"/>
</dbReference>
<dbReference type="Proteomes" id="UP000054350">
    <property type="component" value="Unassembled WGS sequence"/>
</dbReference>
<feature type="domain" description="Condensin complex subunit 1 N-terminal" evidence="2">
    <location>
        <begin position="56"/>
        <end position="234"/>
    </location>
</feature>
<dbReference type="PANTHER" id="PTHR14222:SF2">
    <property type="entry name" value="CONDENSIN COMPLEX SUBUNIT 1"/>
    <property type="match status" value="1"/>
</dbReference>
<dbReference type="STRING" id="578462.A0A0L0RVQ5"/>
<evidence type="ECO:0000313" key="3">
    <source>
        <dbReference type="EMBL" id="KNE54170.1"/>
    </source>
</evidence>
<keyword evidence="4" id="KW-1185">Reference proteome</keyword>
<accession>A0A0L0RVQ5</accession>
<dbReference type="InterPro" id="IPR026971">
    <property type="entry name" value="CND1/NCAPD3"/>
</dbReference>
<protein>
    <recommendedName>
        <fullName evidence="2">Condensin complex subunit 1 N-terminal domain-containing protein</fullName>
    </recommendedName>
</protein>
<sequence length="700" mass="78023">MDVDVDLSNLPALSRWVDEYTDTLSGDAFAILRDDLFADLHGVIRAVGTIPLGIVNRLFDMVLSGLQAMVDAWDAHIGDGDVPLSQTDMETPKRALLRWLTLMQTLVVTAEHRSIHAQSLATVATAGTGTGGRAKKAPAAPARKKAKGNVIAEQDWEWESLKIRTLRAILNVLELPLARFLTDAEREEAVGTVTKSLNELWQNKDRTSLKCAPLKRLMFEASATCIVSHGHDAQVTIEQNLKFFEFLAEPMAEFLHYLESDRDVTKLTADLLKTIGQTEYTDSSHAKSIATFLTALSDKCPKSVLRNLVYLKAQLDSPEYPLRSAILQCVAAAIQHLFQTDETDHVASLIEVIEERYRDVTAQTRKKALQITSELLGYKYFYAKFPDPWFDLLRLAVSRIQDKNQPVRASAIKTVTQFLHRHPFTLHGETLARAPIEAKAAEIRDQLKVFLDDAEHADEVDAGQLSLLEAQHKYFTHLVQFLDQLEHQAIPYLAQLLASKNKAEVIDTMDFFVEAHALKLPGAAVGLSKMWHLVFNVRNSEHLKDIHAHLIACFDAVYLSSAAATAKQTAPTGLRQPDVNLVVRNLITLTYDKTLADLTCLDKIVGMCRQERLIDDRAVTHLWTIFSATKVPVPLKQRRGATLVLSWLCHAEPALLGADQLMLVLRGLRANRDLIFARSCCQVLQSLQGRAAHGTTSCLT</sequence>
<reference evidence="3 4" key="1">
    <citation type="submission" date="2009-11" db="EMBL/GenBank/DDBJ databases">
        <title>Annotation of Allomyces macrogynus ATCC 38327.</title>
        <authorList>
            <consortium name="The Broad Institute Genome Sequencing Platform"/>
            <person name="Russ C."/>
            <person name="Cuomo C."/>
            <person name="Burger G."/>
            <person name="Gray M.W."/>
            <person name="Holland P.W.H."/>
            <person name="King N."/>
            <person name="Lang F.B.F."/>
            <person name="Roger A.J."/>
            <person name="Ruiz-Trillo I."/>
            <person name="Young S.K."/>
            <person name="Zeng Q."/>
            <person name="Gargeya S."/>
            <person name="Fitzgerald M."/>
            <person name="Haas B."/>
            <person name="Abouelleil A."/>
            <person name="Alvarado L."/>
            <person name="Arachchi H.M."/>
            <person name="Berlin A."/>
            <person name="Chapman S.B."/>
            <person name="Gearin G."/>
            <person name="Goldberg J."/>
            <person name="Griggs A."/>
            <person name="Gujja S."/>
            <person name="Hansen M."/>
            <person name="Heiman D."/>
            <person name="Howarth C."/>
            <person name="Larimer J."/>
            <person name="Lui A."/>
            <person name="MacDonald P.J.P."/>
            <person name="McCowen C."/>
            <person name="Montmayeur A."/>
            <person name="Murphy C."/>
            <person name="Neiman D."/>
            <person name="Pearson M."/>
            <person name="Priest M."/>
            <person name="Roberts A."/>
            <person name="Saif S."/>
            <person name="Shea T."/>
            <person name="Sisk P."/>
            <person name="Stolte C."/>
            <person name="Sykes S."/>
            <person name="Wortman J."/>
            <person name="Nusbaum C."/>
            <person name="Birren B."/>
        </authorList>
    </citation>
    <scope>NUCLEOTIDE SEQUENCE [LARGE SCALE GENOMIC DNA]</scope>
    <source>
        <strain evidence="3 4">ATCC 38327</strain>
    </source>
</reference>
<dbReference type="GO" id="GO:0000796">
    <property type="term" value="C:condensin complex"/>
    <property type="evidence" value="ECO:0007669"/>
    <property type="project" value="TreeGrafter"/>
</dbReference>
<dbReference type="OMA" id="HIFLPAN"/>
<dbReference type="EMBL" id="GG745328">
    <property type="protein sequence ID" value="KNE54170.1"/>
    <property type="molecule type" value="Genomic_DNA"/>
</dbReference>
<dbReference type="GO" id="GO:0000779">
    <property type="term" value="C:condensed chromosome, centromeric region"/>
    <property type="evidence" value="ECO:0007669"/>
    <property type="project" value="TreeGrafter"/>
</dbReference>
<dbReference type="InterPro" id="IPR024324">
    <property type="entry name" value="Condensin_cplx_su1_N"/>
</dbReference>
<gene>
    <name evidence="3" type="ORF">AMAG_00166</name>
</gene>
<evidence type="ECO:0000313" key="4">
    <source>
        <dbReference type="Proteomes" id="UP000054350"/>
    </source>
</evidence>
<name>A0A0L0RVQ5_ALLM3</name>
<evidence type="ECO:0000256" key="1">
    <source>
        <dbReference type="ARBA" id="ARBA00023067"/>
    </source>
</evidence>
<dbReference type="VEuPathDB" id="FungiDB:AMAG_00166"/>
<organism evidence="3 4">
    <name type="scientific">Allomyces macrogynus (strain ATCC 38327)</name>
    <name type="common">Allomyces javanicus var. macrogynus</name>
    <dbReference type="NCBI Taxonomy" id="578462"/>
    <lineage>
        <taxon>Eukaryota</taxon>
        <taxon>Fungi</taxon>
        <taxon>Fungi incertae sedis</taxon>
        <taxon>Blastocladiomycota</taxon>
        <taxon>Blastocladiomycetes</taxon>
        <taxon>Blastocladiales</taxon>
        <taxon>Blastocladiaceae</taxon>
        <taxon>Allomyces</taxon>
    </lineage>
</organism>
<dbReference type="Pfam" id="PF12922">
    <property type="entry name" value="Cnd1_N"/>
    <property type="match status" value="1"/>
</dbReference>
<reference evidence="4" key="2">
    <citation type="submission" date="2009-11" db="EMBL/GenBank/DDBJ databases">
        <title>The Genome Sequence of Allomyces macrogynus strain ATCC 38327.</title>
        <authorList>
            <consortium name="The Broad Institute Genome Sequencing Platform"/>
            <person name="Russ C."/>
            <person name="Cuomo C."/>
            <person name="Shea T."/>
            <person name="Young S.K."/>
            <person name="Zeng Q."/>
            <person name="Koehrsen M."/>
            <person name="Haas B."/>
            <person name="Borodovsky M."/>
            <person name="Guigo R."/>
            <person name="Alvarado L."/>
            <person name="Berlin A."/>
            <person name="Borenstein D."/>
            <person name="Chen Z."/>
            <person name="Engels R."/>
            <person name="Freedman E."/>
            <person name="Gellesch M."/>
            <person name="Goldberg J."/>
            <person name="Griggs A."/>
            <person name="Gujja S."/>
            <person name="Heiman D."/>
            <person name="Hepburn T."/>
            <person name="Howarth C."/>
            <person name="Jen D."/>
            <person name="Larson L."/>
            <person name="Lewis B."/>
            <person name="Mehta T."/>
            <person name="Park D."/>
            <person name="Pearson M."/>
            <person name="Roberts A."/>
            <person name="Saif S."/>
            <person name="Shenoy N."/>
            <person name="Sisk P."/>
            <person name="Stolte C."/>
            <person name="Sykes S."/>
            <person name="Walk T."/>
            <person name="White J."/>
            <person name="Yandava C."/>
            <person name="Burger G."/>
            <person name="Gray M.W."/>
            <person name="Holland P.W.H."/>
            <person name="King N."/>
            <person name="Lang F.B.F."/>
            <person name="Roger A.J."/>
            <person name="Ruiz-Trillo I."/>
            <person name="Lander E."/>
            <person name="Nusbaum C."/>
        </authorList>
    </citation>
    <scope>NUCLEOTIDE SEQUENCE [LARGE SCALE GENOMIC DNA]</scope>
    <source>
        <strain evidence="4">ATCC 38327</strain>
    </source>
</reference>
<dbReference type="eggNOG" id="KOG0414">
    <property type="taxonomic scope" value="Eukaryota"/>
</dbReference>
<dbReference type="GO" id="GO:0010032">
    <property type="term" value="P:meiotic chromosome condensation"/>
    <property type="evidence" value="ECO:0007669"/>
    <property type="project" value="TreeGrafter"/>
</dbReference>
<evidence type="ECO:0000259" key="2">
    <source>
        <dbReference type="Pfam" id="PF12922"/>
    </source>
</evidence>
<proteinExistence type="predicted"/>
<dbReference type="AlphaFoldDB" id="A0A0L0RVQ5"/>
<dbReference type="InterPro" id="IPR016024">
    <property type="entry name" value="ARM-type_fold"/>
</dbReference>
<dbReference type="OrthoDB" id="436262at2759"/>
<dbReference type="GO" id="GO:0007076">
    <property type="term" value="P:mitotic chromosome condensation"/>
    <property type="evidence" value="ECO:0007669"/>
    <property type="project" value="InterPro"/>
</dbReference>
<dbReference type="GO" id="GO:0042393">
    <property type="term" value="F:histone binding"/>
    <property type="evidence" value="ECO:0007669"/>
    <property type="project" value="TreeGrafter"/>
</dbReference>
<dbReference type="PANTHER" id="PTHR14222">
    <property type="entry name" value="CONDENSIN"/>
    <property type="match status" value="1"/>
</dbReference>